<dbReference type="InterPro" id="IPR050515">
    <property type="entry name" value="Beta-lactam/transpept"/>
</dbReference>
<evidence type="ECO:0000256" key="13">
    <source>
        <dbReference type="ARBA" id="ARBA00023210"/>
    </source>
</evidence>
<keyword evidence="12 16" id="KW-0472">Membrane</keyword>
<feature type="transmembrane region" description="Helical" evidence="16">
    <location>
        <begin position="21"/>
        <end position="41"/>
    </location>
</feature>
<dbReference type="GO" id="GO:0009002">
    <property type="term" value="F:serine-type D-Ala-D-Ala carboxypeptidase activity"/>
    <property type="evidence" value="ECO:0007669"/>
    <property type="project" value="UniProtKB-UniRule"/>
</dbReference>
<accession>A0A1W6ZGF8</accession>
<dbReference type="InterPro" id="IPR001460">
    <property type="entry name" value="PCN-bd_Tpept"/>
</dbReference>
<feature type="domain" description="Penicillin-binding protein transpeptidase" evidence="18">
    <location>
        <begin position="254"/>
        <end position="547"/>
    </location>
</feature>
<evidence type="ECO:0000256" key="9">
    <source>
        <dbReference type="ARBA" id="ARBA00022960"/>
    </source>
</evidence>
<dbReference type="GO" id="GO:0006508">
    <property type="term" value="P:proteolysis"/>
    <property type="evidence" value="ECO:0007669"/>
    <property type="project" value="UniProtKB-KW"/>
</dbReference>
<dbReference type="GO" id="GO:0043093">
    <property type="term" value="P:FtsZ-dependent cytokinesis"/>
    <property type="evidence" value="ECO:0007669"/>
    <property type="project" value="UniProtKB-UniRule"/>
</dbReference>
<organism evidence="20 21">
    <name type="scientific">Bordetella genomosp. 13</name>
    <dbReference type="NCBI Taxonomy" id="463040"/>
    <lineage>
        <taxon>Bacteria</taxon>
        <taxon>Pseudomonadati</taxon>
        <taxon>Pseudomonadota</taxon>
        <taxon>Betaproteobacteria</taxon>
        <taxon>Burkholderiales</taxon>
        <taxon>Alcaligenaceae</taxon>
        <taxon>Bordetella</taxon>
    </lineage>
</organism>
<feature type="region of interest" description="Disordered" evidence="17">
    <location>
        <begin position="576"/>
        <end position="597"/>
    </location>
</feature>
<dbReference type="Proteomes" id="UP000194161">
    <property type="component" value="Chromosome"/>
</dbReference>
<reference evidence="20 21" key="1">
    <citation type="submission" date="2017-05" db="EMBL/GenBank/DDBJ databases">
        <title>Complete and WGS of Bordetella genogroups.</title>
        <authorList>
            <person name="Spilker T."/>
            <person name="LiPuma J."/>
        </authorList>
    </citation>
    <scope>NUCLEOTIDE SEQUENCE [LARGE SCALE GENOMIC DNA]</scope>
    <source>
        <strain evidence="20 21">AU7206</strain>
    </source>
</reference>
<dbReference type="STRING" id="463040.CAL15_19990"/>
<comment type="pathway">
    <text evidence="16">Cell wall biogenesis; peptidoglycan biosynthesis.</text>
</comment>
<protein>
    <recommendedName>
        <fullName evidence="16">Peptidoglycan D,D-transpeptidase FtsI</fullName>
        <ecNumber evidence="16">3.4.16.4</ecNumber>
    </recommendedName>
    <alternativeName>
        <fullName evidence="16">Penicillin-binding protein 3</fullName>
        <shortName evidence="16">PBP-3</shortName>
    </alternativeName>
</protein>
<keyword evidence="4 16" id="KW-0132">Cell division</keyword>
<dbReference type="InterPro" id="IPR005311">
    <property type="entry name" value="PBP_dimer"/>
</dbReference>
<evidence type="ECO:0000256" key="8">
    <source>
        <dbReference type="ARBA" id="ARBA00022801"/>
    </source>
</evidence>
<dbReference type="UniPathway" id="UPA00219"/>
<evidence type="ECO:0000256" key="14">
    <source>
        <dbReference type="ARBA" id="ARBA00023306"/>
    </source>
</evidence>
<evidence type="ECO:0000256" key="3">
    <source>
        <dbReference type="ARBA" id="ARBA00022519"/>
    </source>
</evidence>
<dbReference type="GO" id="GO:0005886">
    <property type="term" value="C:plasma membrane"/>
    <property type="evidence" value="ECO:0007669"/>
    <property type="project" value="UniProtKB-SubCell"/>
</dbReference>
<evidence type="ECO:0000256" key="10">
    <source>
        <dbReference type="ARBA" id="ARBA00022984"/>
    </source>
</evidence>
<proteinExistence type="inferred from homology"/>
<dbReference type="SUPFAM" id="SSF56601">
    <property type="entry name" value="beta-lactamase/transpeptidase-like"/>
    <property type="match status" value="1"/>
</dbReference>
<comment type="function">
    <text evidence="16">Catalyzes cross-linking of the peptidoglycan cell wall at the division septum.</text>
</comment>
<gene>
    <name evidence="16" type="primary">ftsI</name>
    <name evidence="20" type="ORF">CAL15_19990</name>
</gene>
<comment type="similarity">
    <text evidence="16">Belongs to the transpeptidase family. FtsI subfamily.</text>
</comment>
<evidence type="ECO:0000259" key="18">
    <source>
        <dbReference type="Pfam" id="PF00905"/>
    </source>
</evidence>
<evidence type="ECO:0000256" key="7">
    <source>
        <dbReference type="ARBA" id="ARBA00022692"/>
    </source>
</evidence>
<keyword evidence="7 16" id="KW-0812">Transmembrane</keyword>
<dbReference type="SUPFAM" id="SSF56519">
    <property type="entry name" value="Penicillin binding protein dimerisation domain"/>
    <property type="match status" value="1"/>
</dbReference>
<feature type="active site" description="Acyl-ester intermediate" evidence="16">
    <location>
        <position position="300"/>
    </location>
</feature>
<dbReference type="AlphaFoldDB" id="A0A1W6ZGF8"/>
<evidence type="ECO:0000256" key="11">
    <source>
        <dbReference type="ARBA" id="ARBA00022989"/>
    </source>
</evidence>
<dbReference type="KEGG" id="bgm:CAL15_19990"/>
<keyword evidence="2 16" id="KW-1003">Cell membrane</keyword>
<dbReference type="HAMAP" id="MF_02080">
    <property type="entry name" value="FtsI_transpept"/>
    <property type="match status" value="1"/>
</dbReference>
<evidence type="ECO:0000256" key="1">
    <source>
        <dbReference type="ARBA" id="ARBA00004370"/>
    </source>
</evidence>
<keyword evidence="15 16" id="KW-0961">Cell wall biogenesis/degradation</keyword>
<keyword evidence="9 16" id="KW-0133">Cell shape</keyword>
<dbReference type="InterPro" id="IPR036138">
    <property type="entry name" value="PBP_dimer_sf"/>
</dbReference>
<evidence type="ECO:0000256" key="12">
    <source>
        <dbReference type="ARBA" id="ARBA00023136"/>
    </source>
</evidence>
<keyword evidence="8 16" id="KW-0378">Hydrolase</keyword>
<keyword evidence="5 16" id="KW-0121">Carboxypeptidase</keyword>
<dbReference type="EC" id="3.4.16.4" evidence="16"/>
<dbReference type="GO" id="GO:0008360">
    <property type="term" value="P:regulation of cell shape"/>
    <property type="evidence" value="ECO:0007669"/>
    <property type="project" value="UniProtKB-KW"/>
</dbReference>
<evidence type="ECO:0000259" key="19">
    <source>
        <dbReference type="Pfam" id="PF03717"/>
    </source>
</evidence>
<dbReference type="Gene3D" id="3.30.450.330">
    <property type="match status" value="1"/>
</dbReference>
<keyword evidence="13 16" id="KW-0717">Septation</keyword>
<keyword evidence="6 16" id="KW-0645">Protease</keyword>
<dbReference type="GO" id="GO:0008658">
    <property type="term" value="F:penicillin binding"/>
    <property type="evidence" value="ECO:0007669"/>
    <property type="project" value="InterPro"/>
</dbReference>
<sequence length="597" mass="65312">MKRVPFFDNPVLRGQLPMWRARLVLILLFGGFIVLAGRALFLQGLSTEFLQQQGERRYERTLTLSATRGKILDRNGVVLASSVPARAIWAIPEDARQADNAQLAALSNLLGTPLADLRRRLADEDRNFVYLKRQVPMEVAEKIKQLGLPGIHQQPESLRYYPEGEVTAHVVGFNNVEDKGQEGVELTFNELLSGRPGSRRVIKDRLGRVIEDVQAVTLPVDGRDLRLSIDTRVQYLLYKELQDAMQKHEARAATAVVLDVRTGEILAMASLPTFDPNHRETFQTSTLRNQAITDTFEPGSIMKPFTAALALDLGRITTSTQFDTGNGRFQYQGSTISDVSRNGMLDVAGVLRKSSNIGMTMISERLESREMWDRFTELGLGQAPQLGFPGAAPGRLRPWDRWRLIEKATMAYGYGLSVSLLQVARAYTVFARDGDMVSLTLVKRDSDPTSVRVYPPKVAQMVRGMLEGAAGPDGAKAAQVQGYRVAGKSGTARKIVDGKYSTQRYRSSFVGFAPVSDPKVVVAVSIDEPKVGGYYGGAIAAPVFSRVVGGTLRVMGVQPDAPFESTIVAGNNESARGASDGALLASGRPAGKRDIAR</sequence>
<evidence type="ECO:0000313" key="20">
    <source>
        <dbReference type="EMBL" id="ARP96446.1"/>
    </source>
</evidence>
<dbReference type="PANTHER" id="PTHR30627">
    <property type="entry name" value="PEPTIDOGLYCAN D,D-TRANSPEPTIDASE"/>
    <property type="match status" value="1"/>
</dbReference>
<dbReference type="InterPro" id="IPR012338">
    <property type="entry name" value="Beta-lactam/transpept-like"/>
</dbReference>
<name>A0A1W6ZGF8_9BORD</name>
<evidence type="ECO:0000313" key="21">
    <source>
        <dbReference type="Proteomes" id="UP000194161"/>
    </source>
</evidence>
<keyword evidence="14 16" id="KW-0131">Cell cycle</keyword>
<dbReference type="PANTHER" id="PTHR30627:SF1">
    <property type="entry name" value="PEPTIDOGLYCAN D,D-TRANSPEPTIDASE FTSI"/>
    <property type="match status" value="1"/>
</dbReference>
<keyword evidence="10 16" id="KW-0573">Peptidoglycan synthesis</keyword>
<dbReference type="EMBL" id="CP021111">
    <property type="protein sequence ID" value="ARP96446.1"/>
    <property type="molecule type" value="Genomic_DNA"/>
</dbReference>
<comment type="catalytic activity">
    <reaction evidence="16">
        <text>Preferential cleavage: (Ac)2-L-Lys-D-Ala-|-D-Ala. Also transpeptidation of peptidyl-alanyl moieties that are N-acyl substituents of D-alanine.</text>
        <dbReference type="EC" id="3.4.16.4"/>
    </reaction>
</comment>
<evidence type="ECO:0000256" key="17">
    <source>
        <dbReference type="SAM" id="MobiDB-lite"/>
    </source>
</evidence>
<dbReference type="Pfam" id="PF03717">
    <property type="entry name" value="PBP_dimer"/>
    <property type="match status" value="1"/>
</dbReference>
<keyword evidence="21" id="KW-1185">Reference proteome</keyword>
<dbReference type="InterPro" id="IPR037532">
    <property type="entry name" value="FtsI_transpept"/>
</dbReference>
<dbReference type="Gene3D" id="1.10.150.770">
    <property type="match status" value="1"/>
</dbReference>
<evidence type="ECO:0000256" key="15">
    <source>
        <dbReference type="ARBA" id="ARBA00023316"/>
    </source>
</evidence>
<evidence type="ECO:0000256" key="5">
    <source>
        <dbReference type="ARBA" id="ARBA00022645"/>
    </source>
</evidence>
<dbReference type="Gene3D" id="3.40.710.10">
    <property type="entry name" value="DD-peptidase/beta-lactamase superfamily"/>
    <property type="match status" value="1"/>
</dbReference>
<evidence type="ECO:0000256" key="6">
    <source>
        <dbReference type="ARBA" id="ARBA00022670"/>
    </source>
</evidence>
<dbReference type="Gene3D" id="3.90.1310.10">
    <property type="entry name" value="Penicillin-binding protein 2a (Domain 2)"/>
    <property type="match status" value="1"/>
</dbReference>
<dbReference type="RefSeq" id="WP_198299093.1">
    <property type="nucleotide sequence ID" value="NZ_CP021111.1"/>
</dbReference>
<feature type="domain" description="Penicillin-binding protein dimerisation" evidence="19">
    <location>
        <begin position="64"/>
        <end position="213"/>
    </location>
</feature>
<keyword evidence="3 16" id="KW-0997">Cell inner membrane</keyword>
<dbReference type="GO" id="GO:0000917">
    <property type="term" value="P:division septum assembly"/>
    <property type="evidence" value="ECO:0007669"/>
    <property type="project" value="UniProtKB-KW"/>
</dbReference>
<dbReference type="GO" id="GO:0071555">
    <property type="term" value="P:cell wall organization"/>
    <property type="evidence" value="ECO:0007669"/>
    <property type="project" value="UniProtKB-KW"/>
</dbReference>
<dbReference type="GO" id="GO:0009252">
    <property type="term" value="P:peptidoglycan biosynthetic process"/>
    <property type="evidence" value="ECO:0007669"/>
    <property type="project" value="UniProtKB-UniRule"/>
</dbReference>
<evidence type="ECO:0000256" key="4">
    <source>
        <dbReference type="ARBA" id="ARBA00022618"/>
    </source>
</evidence>
<dbReference type="Pfam" id="PF00905">
    <property type="entry name" value="Transpeptidase"/>
    <property type="match status" value="1"/>
</dbReference>
<evidence type="ECO:0000256" key="16">
    <source>
        <dbReference type="HAMAP-Rule" id="MF_02080"/>
    </source>
</evidence>
<evidence type="ECO:0000256" key="2">
    <source>
        <dbReference type="ARBA" id="ARBA00022475"/>
    </source>
</evidence>
<comment type="subcellular location">
    <subcellularLocation>
        <location evidence="16">Cell inner membrane</location>
        <topology evidence="16">Single-pass membrane protein</topology>
    </subcellularLocation>
    <subcellularLocation>
        <location evidence="1">Membrane</location>
    </subcellularLocation>
</comment>
<keyword evidence="11 16" id="KW-1133">Transmembrane helix</keyword>
<dbReference type="GO" id="GO:0008955">
    <property type="term" value="F:peptidoglycan glycosyltransferase activity"/>
    <property type="evidence" value="ECO:0007669"/>
    <property type="project" value="InterPro"/>
</dbReference>